<comment type="caution">
    <text evidence="3">The sequence shown here is derived from an EMBL/GenBank/DDBJ whole genome shotgun (WGS) entry which is preliminary data.</text>
</comment>
<sequence length="3634" mass="410614">MDGSGRPTGFSYSPYVPNLPADWGETDDTLHQQGGQVRAQNPGHTFFGNPVHGQVMNTGLGSRSVVAMAVGMPQLDPYQQVAQTQFQYSVACNLVAWPPQPPSGFKVIFRPDDGSGDIDVYSPPSGYDSAGIHYLQNMLGERQDLLRQAESQNNSITRGAGKALQESYQQLVNVQPDGNVRRQGLSQAPVHEIRLDDLFHLNGQPPKQAFPPVAVPAPQSNTAPVAGEFLVRQMMDAMNQVAAQIQQMQAQAGESNQALLDAISRLSQQIGQLPSQPPTQQPDIIRLLSDQVRQLIHQLGKQQPVIQIQQPDTSAALAEALRQLAAAPSSSSSVQKTDSVDQQKNKPAPLPSGADVHLSQAVNRMAEIIGNMQKIQPVSVQPQVPLQPPAVVSPPPTPFVPVDINRELIETLKHLVGRLPQQPAVSPAPVQDPRIDALSEAVRQISENIRQLNQKTDHQGRDQNAVPGLAQDIAAIKQQLQALLNKEPVNIPPVPAAPDLSPDLLREKDKLNQQLQSQYRDLQDQLQDKDKQVNQLKQALVNARDDLSKALANGEQIEPLITEINRLREQLDNEKSDKNQLVQGIQQSLDDQIRQLGNDNKRLADQLRNLQAKADNAEPLQQKIKDLQQELDKRQAEKQRISQGVQSDIMGDAEDLKRQLQEMETLLNDALRKGEQVPDLEQEVLALREHLKQADKQVAALLDDNRHLADLKEKLVAAEDENARIPLLEEHIKALNKQLEDIGASEKEAFEIELTGSPADDSEKQELLDALAQAHRLLEHTKAADVIKIAGLERELASQEANFNRERDSADRHRQLAEQKAVLAEKQNQKLAERNKEKTDELSAVKDQYEQLRRELMAALAQKDQLTTRQEEVTDSFSEENDHKNRLINHLETQIKQQQDQLTEAEALRAELQQKLKMFANREPSETPVATEETQTSLEQSLADTEDMMSDIQSDLSDTRREFSLQVDLSGDLFRQYQDELHDLKAQLEQKDHQISDLSESMENARRQHENAIQDLLNQNTDEAERFSDQLQAVENRLVEAHQEKETLEKRIQDFEYQVSDDHQEKNALREQKTNAEEQLKRQENVIAQLEEEKQDALQAAQKQMAEVEQLLDEKQGWEKENGELRAVLRQQESAVHQYKQELEEAQTRNTEYDRTRMKLREAEQQVQKFDDQLVSARVRLESAVQSGKLSDEEKDRQIAQLIGQSSEAAEKALHLEEELENIQLQIEKETKAARDDFEREKKQFESDIDQAALELDQIKQEKTELQRKLTDQETEFQKASESSTEKAQILEAEVKALKDEINRKDGVISELTTKNQELETAYKKLQKECEELKHKIHELSESKKVLEQKNDQFKQAEHRNEEEITTLRQSLEQQKKAVTGAAEQLAQQEVTFKDQKHDWAEKSDALHKEIEKEKQKTEQGKSANDGLSQRVRKLKNDLAQREKDRAGLEGKVAELAINVEQHKKRTERAEKELAAEKARHFQGDTPFSAVRNRSLERDGVLKQLQTEDCRKESDALRHIISGALDSSGVSGFKDKLIKDLEALPPYEGPSSLDQMPPVWVDIEGKRAAAYGECADCIERSIQIFEHKMEKALETIVSENPEKKDALSRAVNSLKALVVEEMDDEYRHFFQQESVLSSTADQVKKDIQDIHHQDFGQTDPIKSIDPKGNPDTFSQHVSEVLKNGKVEESAAVLDRFIQAIGVAQVNGDPDNDLTHCIQREFLHGVVPKVLPKSGGKEYSAKQHAYGFRLGRMVQGGVKALLEKAKQDCRNEATAGKERESARQQLADCMRALDSMEELGADDQGQLLVNRISPASREYIRTVIAMGRQELVAFFAKKDNSPQGTVVETLKHRINQLNFPDAGFHDTDRDSMIRSAEEAWGEISKHRPAQNKQQGIKIAEQMLQDPQTAADLVNLVLRMQEKQHGQTKVGFWEGAYQRASEEGLQRICSRHGFPEKPAFFELLLAMGKQAGDIASGDRDNSIVPVLLARYKGKETSKQGLLRPDKFMLECLYLVQKEMERSGVLTPASSTESFEVISDPEKRSFDDTGIPLNRRGTDGPWRGIAVNPDGVAHMHHQDVAKALGTRQRQDLYSEESGWYGKRPKDDKITGQVTGQGVIAQFFDQCHSELTENKKLNERTLTVKDTHPPLIFTQTRQGKEGFGAARIQFSGHEHEVHLGFLHANPDFNSPFEQEDDSGSLHRDWLPVTNVMDSSQTGLLVLRKTPTAKNGQKCFYFETNDAGELICRPIGKNDPEQEAFEGSLMALAGNFAKGKPVSGQQVQFQQAWSAWQSRQVKQLLLPDFETFKAEAGEYLQSLEKAGRHWFSREHCVSLCDRVATFQEPVALPAFRTEDVKYVSPSEGEPARVKLPVSVQIMQARLKDTASLARLMPANPENLPDYRLPEDFKLMHEAFVDEFQKQVGNQFEAREEWAKRERKEHQDFCDHVFQDMQVFNGTELNASHDEINNQSFQSQIRAMEQSIGRQQEELAGFSEDAAILGQEIRQSMQKAHINERSLDTAKQLFMRGCIPEGVDDRQVFDETVMKLLIAESGQYTTEQILRGKQALLGKMRRLEQARSGMEQPALREACRQLNRENSRLAARQGYLEKRLAGYSDESMSLLMRQAKMFENLNFTLYRDDQVEMANNIKTLIHEAATDTGGGTHRCGLRAGTAFGKTILSEDFLSQSCSEGITGIYMAPPFNQNDFDRRMQTYCERVNTRYQRVNIEADFSGNGDWWKDSENLNGILNVVLGLPRDTRPDQREDIRRRNGLLPAGISTRDVVILDSLREFMAEEISGGNTQYQQQYSILEDIIAQVSGRHPEYRAFVVRDEWDNNDGIDADLTAVNGMIPSEFQRPLDKTQLLEKLFTIDNRMANGVFMSATDGTLYQAAQTFDAENVKDIHAKSKVDACTGNQRALRWQAQADWFLVDDDGMGEQEVMERVAGHAVQQFGSDCPFIVMDAQVENDGKTEALVRQGHVAFAKARAQSGGQQHFGAIRHAQDGQLVKFNPGQPPYQDPNGHAMTDTDVRLLYLEGGRGNDVFLGDYNATGTDPAQNNESREKGSKYIILNRFTRGGNTQKEAQRMGRGQRKADPENPQGMMIPVRKSELSELSNNPKVPAHLNKSIKALLTQFDVLTAARKSLERKLDGLEGQGKQAWDYAIGKPVTFKSLSDDKKAIEQQLKMQITTEIERLKTDEWKFLPSVDGGMEALAVFKQTEREMQMEARKVYMQVQAWRDINPDSRAIDEAARNAQPKAFAEAMCLKEKERLNAIASGFMDNDTQKEQLVQEVVKQLGKPKGNNNDMEEITRSAVDNMMKGIRDSICELPRREMKKDKEPEIAKAFPEQEMMTRLEKIHAEIVRQADSEDSSFFDVSGDKIEQAIALAQSQVDETCDAAFSFLSDRIKNMRDRLNEAGKTGWRVEQAIKDLDIISKDISRVKKAKTSDVEQGFEKWKMDIYSALNKIEINHTSIENNDYIKQIVWNLAKLHGVPSDRSAKKVGNQYEFPLASRLTEKTMPFKLELGKVQGGYQVLTFTGPAKLGWLQKKAGHNNNACDWAIQKLSEAHSCLKAEKLKKAQGEGQLKVIREALSKLADEKVMRDVKQQYQQLHQQMLKEIHQFEALRRKQEQLMQHRMEASVAG</sequence>
<protein>
    <submittedName>
        <fullName evidence="3">Chromosome partition protein Smc</fullName>
    </submittedName>
</protein>
<proteinExistence type="predicted"/>
<dbReference type="EMBL" id="NSIT01000011">
    <property type="protein sequence ID" value="PJE80612.1"/>
    <property type="molecule type" value="Genomic_DNA"/>
</dbReference>
<accession>A0A2H9TBJ3</accession>
<evidence type="ECO:0000256" key="2">
    <source>
        <dbReference type="SAM" id="MobiDB-lite"/>
    </source>
</evidence>
<evidence type="ECO:0000313" key="3">
    <source>
        <dbReference type="EMBL" id="PJE80612.1"/>
    </source>
</evidence>
<dbReference type="PANTHER" id="PTHR23159">
    <property type="entry name" value="CENTROSOMAL PROTEIN 2"/>
    <property type="match status" value="1"/>
</dbReference>
<feature type="region of interest" description="Disordered" evidence="2">
    <location>
        <begin position="3071"/>
        <end position="3094"/>
    </location>
</feature>
<feature type="coiled-coil region" evidence="1">
    <location>
        <begin position="1425"/>
        <end position="1480"/>
    </location>
</feature>
<reference evidence="3" key="1">
    <citation type="journal article" date="2017" name="Appl. Environ. Microbiol.">
        <title>Molecular characterization of an Endozoicomonas-like organism causing infection in king scallop Pecten maximus L.</title>
        <authorList>
            <person name="Cano I."/>
            <person name="van Aerle R."/>
            <person name="Ross S."/>
            <person name="Verner-Jeffreys D.W."/>
            <person name="Paley R.K."/>
            <person name="Rimmer G."/>
            <person name="Ryder D."/>
            <person name="Hooper P."/>
            <person name="Stone D."/>
            <person name="Feist S.W."/>
        </authorList>
    </citation>
    <scope>NUCLEOTIDE SEQUENCE</scope>
</reference>
<feature type="coiled-coil region" evidence="1">
    <location>
        <begin position="3120"/>
        <end position="3147"/>
    </location>
</feature>
<feature type="coiled-coil region" evidence="1">
    <location>
        <begin position="505"/>
        <end position="738"/>
    </location>
</feature>
<feature type="region of interest" description="Disordered" evidence="2">
    <location>
        <begin position="1"/>
        <end position="29"/>
    </location>
</feature>
<feature type="region of interest" description="Disordered" evidence="2">
    <location>
        <begin position="863"/>
        <end position="882"/>
    </location>
</feature>
<organism evidence="3">
    <name type="scientific">invertebrate metagenome</name>
    <dbReference type="NCBI Taxonomy" id="1711999"/>
    <lineage>
        <taxon>unclassified sequences</taxon>
        <taxon>metagenomes</taxon>
        <taxon>organismal metagenomes</taxon>
    </lineage>
</organism>
<feature type="region of interest" description="Disordered" evidence="2">
    <location>
        <begin position="326"/>
        <end position="356"/>
    </location>
</feature>
<evidence type="ECO:0000256" key="1">
    <source>
        <dbReference type="SAM" id="Coils"/>
    </source>
</evidence>
<dbReference type="PANTHER" id="PTHR23159:SF31">
    <property type="entry name" value="CENTROSOME-ASSOCIATED PROTEIN CEP250 ISOFORM X1"/>
    <property type="match status" value="1"/>
</dbReference>
<keyword evidence="1" id="KW-0175">Coiled coil</keyword>
<feature type="coiled-coil region" evidence="1">
    <location>
        <begin position="1206"/>
        <end position="1389"/>
    </location>
</feature>
<name>A0A2H9TBJ3_9ZZZZ</name>
<gene>
    <name evidence="3" type="primary">smc_5</name>
    <name evidence="3" type="ORF">CI610_00394</name>
</gene>